<gene>
    <name evidence="3" type="primary">ACBD3_1</name>
    <name evidence="3" type="ORF">Ciccas_001351</name>
</gene>
<dbReference type="InterPro" id="IPR052269">
    <property type="entry name" value="Golgi-PI4KB_interaction"/>
</dbReference>
<organism evidence="3 4">
    <name type="scientific">Cichlidogyrus casuarinus</name>
    <dbReference type="NCBI Taxonomy" id="1844966"/>
    <lineage>
        <taxon>Eukaryota</taxon>
        <taxon>Metazoa</taxon>
        <taxon>Spiralia</taxon>
        <taxon>Lophotrochozoa</taxon>
        <taxon>Platyhelminthes</taxon>
        <taxon>Monogenea</taxon>
        <taxon>Monopisthocotylea</taxon>
        <taxon>Dactylogyridea</taxon>
        <taxon>Ancyrocephalidae</taxon>
        <taxon>Cichlidogyrus</taxon>
    </lineage>
</organism>
<comment type="caution">
    <text evidence="3">The sequence shown here is derived from an EMBL/GenBank/DDBJ whole genome shotgun (WGS) entry which is preliminary data.</text>
</comment>
<feature type="domain" description="GOLD" evidence="2">
    <location>
        <begin position="1"/>
        <end position="108"/>
    </location>
</feature>
<accession>A0ABD2QK88</accession>
<dbReference type="SUPFAM" id="SSF101576">
    <property type="entry name" value="Supernatant protein factor (SPF), C-terminal domain"/>
    <property type="match status" value="1"/>
</dbReference>
<keyword evidence="1" id="KW-0007">Acetylation</keyword>
<dbReference type="InterPro" id="IPR009038">
    <property type="entry name" value="GOLD_dom"/>
</dbReference>
<evidence type="ECO:0000259" key="2">
    <source>
        <dbReference type="PROSITE" id="PS50866"/>
    </source>
</evidence>
<dbReference type="Proteomes" id="UP001626550">
    <property type="component" value="Unassembled WGS sequence"/>
</dbReference>
<dbReference type="InterPro" id="IPR036598">
    <property type="entry name" value="GOLD_dom_sf"/>
</dbReference>
<keyword evidence="4" id="KW-1185">Reference proteome</keyword>
<dbReference type="PANTHER" id="PTHR22973">
    <property type="entry name" value="LD35087P"/>
    <property type="match status" value="1"/>
</dbReference>
<evidence type="ECO:0000256" key="1">
    <source>
        <dbReference type="ARBA" id="ARBA00022990"/>
    </source>
</evidence>
<evidence type="ECO:0000313" key="4">
    <source>
        <dbReference type="Proteomes" id="UP001626550"/>
    </source>
</evidence>
<sequence>MNLFTNFKIRVPTNKDGNSIVWEFATDYYDLGFGLYFAYSKKQKDEETKEGEVLEEEEIELIPVGRQNTFKEVYCGSHIYPGPGNYILKFDNSFSLLRTKNLFYRVFYSKPENGDKLNVGSLSCN</sequence>
<dbReference type="PANTHER" id="PTHR22973:SF12">
    <property type="entry name" value="LD35087P"/>
    <property type="match status" value="1"/>
</dbReference>
<dbReference type="PROSITE" id="PS50866">
    <property type="entry name" value="GOLD"/>
    <property type="match status" value="1"/>
</dbReference>
<proteinExistence type="predicted"/>
<dbReference type="Pfam" id="PF13897">
    <property type="entry name" value="GOLD_2"/>
    <property type="match status" value="2"/>
</dbReference>
<dbReference type="EMBL" id="JBJKFK010000086">
    <property type="protein sequence ID" value="KAL3319968.1"/>
    <property type="molecule type" value="Genomic_DNA"/>
</dbReference>
<reference evidence="3 4" key="1">
    <citation type="submission" date="2024-11" db="EMBL/GenBank/DDBJ databases">
        <title>Adaptive evolution of stress response genes in parasites aligns with host niche diversity.</title>
        <authorList>
            <person name="Hahn C."/>
            <person name="Resl P."/>
        </authorList>
    </citation>
    <scope>NUCLEOTIDE SEQUENCE [LARGE SCALE GENOMIC DNA]</scope>
    <source>
        <strain evidence="3">EGGRZ-B1_66</strain>
        <tissue evidence="3">Body</tissue>
    </source>
</reference>
<protein>
    <submittedName>
        <fullName evidence="3">Golgi resident protein GCP60</fullName>
    </submittedName>
</protein>
<name>A0ABD2QK88_9PLAT</name>
<dbReference type="Gene3D" id="2.60.120.680">
    <property type="entry name" value="GOLD domain"/>
    <property type="match status" value="1"/>
</dbReference>
<dbReference type="AlphaFoldDB" id="A0ABD2QK88"/>
<evidence type="ECO:0000313" key="3">
    <source>
        <dbReference type="EMBL" id="KAL3319968.1"/>
    </source>
</evidence>